<proteinExistence type="predicted"/>
<accession>A0AAU9WI63</accession>
<evidence type="ECO:0000313" key="1">
    <source>
        <dbReference type="EMBL" id="CAH3112065.1"/>
    </source>
</evidence>
<protein>
    <submittedName>
        <fullName evidence="1">Uncharacterized protein</fullName>
    </submittedName>
</protein>
<comment type="caution">
    <text evidence="1">The sequence shown here is derived from an EMBL/GenBank/DDBJ whole genome shotgun (WGS) entry which is preliminary data.</text>
</comment>
<dbReference type="EMBL" id="CALNXJ010000013">
    <property type="protein sequence ID" value="CAH3112065.1"/>
    <property type="molecule type" value="Genomic_DNA"/>
</dbReference>
<reference evidence="1 2" key="1">
    <citation type="submission" date="2022-05" db="EMBL/GenBank/DDBJ databases">
        <authorList>
            <consortium name="Genoscope - CEA"/>
            <person name="William W."/>
        </authorList>
    </citation>
    <scope>NUCLEOTIDE SEQUENCE [LARGE SCALE GENOMIC DNA]</scope>
</reference>
<evidence type="ECO:0000313" key="2">
    <source>
        <dbReference type="Proteomes" id="UP001159428"/>
    </source>
</evidence>
<sequence length="107" mass="12341">MKMFGDWICVPMRTPKKWREIVALFRSGKQSAETREISRNYDLIEGSVAEVSNASGHLEYKAIPLSYQMCLISRDLAKKFEESLHSILFYQDNSAQEPYQARTSTCL</sequence>
<dbReference type="AlphaFoldDB" id="A0AAU9WI63"/>
<keyword evidence="2" id="KW-1185">Reference proteome</keyword>
<dbReference type="Proteomes" id="UP001159428">
    <property type="component" value="Unassembled WGS sequence"/>
</dbReference>
<organism evidence="1 2">
    <name type="scientific">Pocillopora meandrina</name>
    <dbReference type="NCBI Taxonomy" id="46732"/>
    <lineage>
        <taxon>Eukaryota</taxon>
        <taxon>Metazoa</taxon>
        <taxon>Cnidaria</taxon>
        <taxon>Anthozoa</taxon>
        <taxon>Hexacorallia</taxon>
        <taxon>Scleractinia</taxon>
        <taxon>Astrocoeniina</taxon>
        <taxon>Pocilloporidae</taxon>
        <taxon>Pocillopora</taxon>
    </lineage>
</organism>
<gene>
    <name evidence="1" type="ORF">PMEA_00004938</name>
</gene>
<name>A0AAU9WI63_9CNID</name>